<keyword evidence="3" id="KW-1185">Reference proteome</keyword>
<dbReference type="EMBL" id="PVQB02000915">
    <property type="protein sequence ID" value="KAF4333050.1"/>
    <property type="molecule type" value="Genomic_DNA"/>
</dbReference>
<dbReference type="OrthoDB" id="540004at2759"/>
<dbReference type="AlphaFoldDB" id="A0A9P5A691"/>
<accession>A0A9P5A691</accession>
<dbReference type="SUPFAM" id="SSF53335">
    <property type="entry name" value="S-adenosyl-L-methionine-dependent methyltransferases"/>
    <property type="match status" value="1"/>
</dbReference>
<dbReference type="Pfam" id="PF08241">
    <property type="entry name" value="Methyltransf_11"/>
    <property type="match status" value="1"/>
</dbReference>
<dbReference type="GO" id="GO:0032259">
    <property type="term" value="P:methylation"/>
    <property type="evidence" value="ECO:0007669"/>
    <property type="project" value="UniProtKB-KW"/>
</dbReference>
<reference evidence="2" key="1">
    <citation type="journal article" date="2017" name="Mycologia">
        <title>Fusarium algeriense, sp. nov., a novel toxigenic crown rot pathogen of durum wheat from Algeria is nested in the Fusarium burgessii species complex.</title>
        <authorList>
            <person name="Laraba I."/>
            <person name="Keddad A."/>
            <person name="Boureghda H."/>
            <person name="Abdallah N."/>
            <person name="Vaughan M.M."/>
            <person name="Proctor R.H."/>
            <person name="Busman M."/>
            <person name="O'Donnell K."/>
        </authorList>
    </citation>
    <scope>NUCLEOTIDE SEQUENCE</scope>
    <source>
        <strain evidence="2">NRRL 25174</strain>
    </source>
</reference>
<dbReference type="PANTHER" id="PTHR45036:SF1">
    <property type="entry name" value="METHYLTRANSFERASE LIKE 7A"/>
    <property type="match status" value="1"/>
</dbReference>
<name>A0A9P5A691_9HYPO</name>
<organism evidence="2 3">
    <name type="scientific">Fusarium beomiforme</name>
    <dbReference type="NCBI Taxonomy" id="44412"/>
    <lineage>
        <taxon>Eukaryota</taxon>
        <taxon>Fungi</taxon>
        <taxon>Dikarya</taxon>
        <taxon>Ascomycota</taxon>
        <taxon>Pezizomycotina</taxon>
        <taxon>Sordariomycetes</taxon>
        <taxon>Hypocreomycetidae</taxon>
        <taxon>Hypocreales</taxon>
        <taxon>Nectriaceae</taxon>
        <taxon>Fusarium</taxon>
        <taxon>Fusarium burgessii species complex</taxon>
    </lineage>
</organism>
<comment type="caution">
    <text evidence="2">The sequence shown here is derived from an EMBL/GenBank/DDBJ whole genome shotgun (WGS) entry which is preliminary data.</text>
</comment>
<dbReference type="GO" id="GO:0008757">
    <property type="term" value="F:S-adenosylmethionine-dependent methyltransferase activity"/>
    <property type="evidence" value="ECO:0007669"/>
    <property type="project" value="InterPro"/>
</dbReference>
<dbReference type="Gene3D" id="3.40.50.150">
    <property type="entry name" value="Vaccinia Virus protein VP39"/>
    <property type="match status" value="1"/>
</dbReference>
<protein>
    <submittedName>
        <fullName evidence="2">S-adenosyl-L-methionine-dependent methyltransferase</fullName>
    </submittedName>
</protein>
<reference evidence="2" key="2">
    <citation type="submission" date="2020-02" db="EMBL/GenBank/DDBJ databases">
        <title>Identification and distribution of gene clusters putatively required for synthesis of sphingolipid metabolism inhibitors in phylogenetically diverse species of the filamentous fungus Fusarium.</title>
        <authorList>
            <person name="Kim H.-S."/>
            <person name="Busman M."/>
            <person name="Brown D.W."/>
            <person name="Divon H."/>
            <person name="Uhlig S."/>
            <person name="Proctor R.H."/>
        </authorList>
    </citation>
    <scope>NUCLEOTIDE SEQUENCE</scope>
    <source>
        <strain evidence="2">NRRL 25174</strain>
    </source>
</reference>
<dbReference type="InterPro" id="IPR013216">
    <property type="entry name" value="Methyltransf_11"/>
</dbReference>
<proteinExistence type="predicted"/>
<feature type="domain" description="Methyltransferase type 11" evidence="1">
    <location>
        <begin position="61"/>
        <end position="163"/>
    </location>
</feature>
<dbReference type="InterPro" id="IPR052356">
    <property type="entry name" value="Thiol_S-MT"/>
</dbReference>
<dbReference type="Proteomes" id="UP000730481">
    <property type="component" value="Unassembled WGS sequence"/>
</dbReference>
<gene>
    <name evidence="2" type="ORF">FBEOM_13143</name>
</gene>
<dbReference type="InterPro" id="IPR029063">
    <property type="entry name" value="SAM-dependent_MTases_sf"/>
</dbReference>
<keyword evidence="2" id="KW-0489">Methyltransferase</keyword>
<evidence type="ECO:0000259" key="1">
    <source>
        <dbReference type="Pfam" id="PF08241"/>
    </source>
</evidence>
<dbReference type="PANTHER" id="PTHR45036">
    <property type="entry name" value="METHYLTRANSFERASE LIKE 7B"/>
    <property type="match status" value="1"/>
</dbReference>
<evidence type="ECO:0000313" key="3">
    <source>
        <dbReference type="Proteomes" id="UP000730481"/>
    </source>
</evidence>
<sequence length="311" mass="34021">MAAGNLTFPLSGSSVRRTAGNVLTECMVWSFTILELGSISYKEGLPVVPSIVGQANRVVVDVGRPGTGQNLRQFDREKITKLYLIEPNVGMHAELEANLCKSGLSDIATVISCGVQDSMALSSHGLSPCTADSVVNVNALCCVASQESTCESLYSLLKPGGQWLVYEHVVAEQKYTIPRLSQHAYNMVWLFFLGVCNIKRDTTEALKGAGTWDTVNLGSKNGEEQYDLCARCLSGRVDDAIQKQACDQVNAKESDMASHFKQLALKLIQRHLWNPGTRYHKASASSNESTAIMADCFLIPKLGLGRYWQHQ</sequence>
<evidence type="ECO:0000313" key="2">
    <source>
        <dbReference type="EMBL" id="KAF4333050.1"/>
    </source>
</evidence>
<keyword evidence="2" id="KW-0808">Transferase</keyword>